<proteinExistence type="predicted"/>
<sequence>MACIVNDMFNVIHFRIQTSEWKILVVSKQELSRSYGSFLGMLKNIK</sequence>
<organism evidence="1">
    <name type="scientific">Anguilla anguilla</name>
    <name type="common">European freshwater eel</name>
    <name type="synonym">Muraena anguilla</name>
    <dbReference type="NCBI Taxonomy" id="7936"/>
    <lineage>
        <taxon>Eukaryota</taxon>
        <taxon>Metazoa</taxon>
        <taxon>Chordata</taxon>
        <taxon>Craniata</taxon>
        <taxon>Vertebrata</taxon>
        <taxon>Euteleostomi</taxon>
        <taxon>Actinopterygii</taxon>
        <taxon>Neopterygii</taxon>
        <taxon>Teleostei</taxon>
        <taxon>Anguilliformes</taxon>
        <taxon>Anguillidae</taxon>
        <taxon>Anguilla</taxon>
    </lineage>
</organism>
<name>A0A0E9VMC5_ANGAN</name>
<accession>A0A0E9VMC5</accession>
<protein>
    <submittedName>
        <fullName evidence="1">Uncharacterized protein</fullName>
    </submittedName>
</protein>
<dbReference type="AlphaFoldDB" id="A0A0E9VMC5"/>
<evidence type="ECO:0000313" key="1">
    <source>
        <dbReference type="EMBL" id="JAH78373.1"/>
    </source>
</evidence>
<dbReference type="EMBL" id="GBXM01030204">
    <property type="protein sequence ID" value="JAH78373.1"/>
    <property type="molecule type" value="Transcribed_RNA"/>
</dbReference>
<reference evidence="1" key="1">
    <citation type="submission" date="2014-11" db="EMBL/GenBank/DDBJ databases">
        <authorList>
            <person name="Amaro Gonzalez C."/>
        </authorList>
    </citation>
    <scope>NUCLEOTIDE SEQUENCE</scope>
</reference>
<reference evidence="1" key="2">
    <citation type="journal article" date="2015" name="Fish Shellfish Immunol.">
        <title>Early steps in the European eel (Anguilla anguilla)-Vibrio vulnificus interaction in the gills: Role of the RtxA13 toxin.</title>
        <authorList>
            <person name="Callol A."/>
            <person name="Pajuelo D."/>
            <person name="Ebbesson L."/>
            <person name="Teles M."/>
            <person name="MacKenzie S."/>
            <person name="Amaro C."/>
        </authorList>
    </citation>
    <scope>NUCLEOTIDE SEQUENCE</scope>
</reference>